<dbReference type="EMBL" id="DS990643">
    <property type="protein sequence ID" value="EGC49506.1"/>
    <property type="molecule type" value="Genomic_DNA"/>
</dbReference>
<evidence type="ECO:0000313" key="3">
    <source>
        <dbReference type="EMBL" id="EGC49506.1"/>
    </source>
</evidence>
<reference evidence="4" key="1">
    <citation type="submission" date="2008-07" db="EMBL/GenBank/DDBJ databases">
        <title>Annotation of Ajellomyces capsulatus strain H88.</title>
        <authorList>
            <person name="Champion M."/>
            <person name="Cuomo C."/>
            <person name="Ma L.-J."/>
            <person name="Henn M.R."/>
            <person name="Sil A."/>
            <person name="Goldman B."/>
            <person name="Young S.K."/>
            <person name="Kodira C.D."/>
            <person name="Zeng Q."/>
            <person name="Koehrsen M."/>
            <person name="Alvarado L."/>
            <person name="Berlin A."/>
            <person name="Borenstein D."/>
            <person name="Chen Z."/>
            <person name="Engels R."/>
            <person name="Freedman E."/>
            <person name="Gellesch M."/>
            <person name="Goldberg J."/>
            <person name="Griggs A."/>
            <person name="Gujja S."/>
            <person name="Heiman D."/>
            <person name="Hepburn T."/>
            <person name="Howarth C."/>
            <person name="Jen D."/>
            <person name="Larson L."/>
            <person name="Lewis B."/>
            <person name="Mehta T."/>
            <person name="Park D."/>
            <person name="Pearson M."/>
            <person name="Roberts A."/>
            <person name="Saif S."/>
            <person name="Shea T."/>
            <person name="Shenoy N."/>
            <person name="Sisk P."/>
            <person name="Stolte C."/>
            <person name="Sykes S."/>
            <person name="Walk T."/>
            <person name="White J."/>
            <person name="Yandava C."/>
            <person name="Klein B."/>
            <person name="McEwen J.G."/>
            <person name="Puccia R."/>
            <person name="Goldman G.H."/>
            <person name="Felipe M.S."/>
            <person name="Nino-Vega G."/>
            <person name="San-Blas G."/>
            <person name="Taylor J."/>
            <person name="Mendoza L."/>
            <person name="Galagan J."/>
            <person name="Nusbaum C."/>
            <person name="Birren B."/>
        </authorList>
    </citation>
    <scope>NUCLEOTIDE SEQUENCE [LARGE SCALE GENOMIC DNA]</scope>
    <source>
        <strain evidence="4">H88</strain>
    </source>
</reference>
<gene>
    <name evidence="3" type="ORF">HCEG_08721</name>
</gene>
<evidence type="ECO:0000256" key="1">
    <source>
        <dbReference type="SAM" id="MobiDB-lite"/>
    </source>
</evidence>
<sequence length="317" mass="34977">MWFGGWGGLSLVGLAPAVCHWEVQRLHQADLVRKFRQSLRHTCETTSEQVDTIWPLWTSLFIPPLFRHPTPIKPILIIFALHALHAHHSLPNPPILPIPFPSHAYLPVPTFSAPSCAFKDSHKGQNQEQAVQLNDFDKAFTENEYAEGLIESRIDVDLTLGEDSRQHLHDAGRNSKDTETGTEDESRANGTFASSAEDVSSIHAMSLGHSEKSDRHGKTNISDAGQNQNPFKGRKRRFDPGSMQPLLAVVVPAISHHPPGDPASLPESTMLLVGDKGSESDTSGEGNPSDHDYVMSSGNDRDSIKELLLKRRKISSQ</sequence>
<dbReference type="VEuPathDB" id="FungiDB:I7I53_11922"/>
<protein>
    <submittedName>
        <fullName evidence="3">Uncharacterized protein</fullName>
    </submittedName>
</protein>
<feature type="signal peptide" evidence="2">
    <location>
        <begin position="1"/>
        <end position="17"/>
    </location>
</feature>
<dbReference type="Proteomes" id="UP000008142">
    <property type="component" value="Unassembled WGS sequence"/>
</dbReference>
<keyword evidence="2" id="KW-0732">Signal</keyword>
<feature type="region of interest" description="Disordered" evidence="1">
    <location>
        <begin position="254"/>
        <end position="317"/>
    </location>
</feature>
<feature type="compositionally biased region" description="Polar residues" evidence="1">
    <location>
        <begin position="219"/>
        <end position="230"/>
    </location>
</feature>
<feature type="compositionally biased region" description="Polar residues" evidence="1">
    <location>
        <begin position="188"/>
        <end position="198"/>
    </location>
</feature>
<dbReference type="HOGENOM" id="CLU_877069_0_0_1"/>
<organism evidence="4">
    <name type="scientific">Ajellomyces capsulatus (strain H88)</name>
    <name type="common">Darling's disease fungus</name>
    <name type="synonym">Histoplasma capsulatum</name>
    <dbReference type="NCBI Taxonomy" id="544711"/>
    <lineage>
        <taxon>Eukaryota</taxon>
        <taxon>Fungi</taxon>
        <taxon>Dikarya</taxon>
        <taxon>Ascomycota</taxon>
        <taxon>Pezizomycotina</taxon>
        <taxon>Eurotiomycetes</taxon>
        <taxon>Eurotiomycetidae</taxon>
        <taxon>Onygenales</taxon>
        <taxon>Ajellomycetaceae</taxon>
        <taxon>Histoplasma</taxon>
    </lineage>
</organism>
<proteinExistence type="predicted"/>
<feature type="compositionally biased region" description="Basic and acidic residues" evidence="1">
    <location>
        <begin position="166"/>
        <end position="187"/>
    </location>
</feature>
<dbReference type="AlphaFoldDB" id="F0UUC9"/>
<dbReference type="OrthoDB" id="10434652at2759"/>
<feature type="chain" id="PRO_5003262291" evidence="2">
    <location>
        <begin position="18"/>
        <end position="317"/>
    </location>
</feature>
<evidence type="ECO:0000256" key="2">
    <source>
        <dbReference type="SAM" id="SignalP"/>
    </source>
</evidence>
<name>F0UUC9_AJEC8</name>
<dbReference type="OMA" id="AISHHPP"/>
<evidence type="ECO:0000313" key="4">
    <source>
        <dbReference type="Proteomes" id="UP000008142"/>
    </source>
</evidence>
<feature type="region of interest" description="Disordered" evidence="1">
    <location>
        <begin position="166"/>
        <end position="240"/>
    </location>
</feature>
<accession>F0UUC9</accession>
<feature type="compositionally biased region" description="Basic and acidic residues" evidence="1">
    <location>
        <begin position="288"/>
        <end position="309"/>
    </location>
</feature>